<evidence type="ECO:0000313" key="2">
    <source>
        <dbReference type="Proteomes" id="UP000198935"/>
    </source>
</evidence>
<dbReference type="Proteomes" id="UP000198935">
    <property type="component" value="Unassembled WGS sequence"/>
</dbReference>
<keyword evidence="2" id="KW-1185">Reference proteome</keyword>
<evidence type="ECO:0000313" key="1">
    <source>
        <dbReference type="EMBL" id="SDZ64261.1"/>
    </source>
</evidence>
<dbReference type="EMBL" id="FNPI01000024">
    <property type="protein sequence ID" value="SDZ64261.1"/>
    <property type="molecule type" value="Genomic_DNA"/>
</dbReference>
<organism evidence="1 2">
    <name type="scientific">Evansella caseinilytica</name>
    <dbReference type="NCBI Taxonomy" id="1503961"/>
    <lineage>
        <taxon>Bacteria</taxon>
        <taxon>Bacillati</taxon>
        <taxon>Bacillota</taxon>
        <taxon>Bacilli</taxon>
        <taxon>Bacillales</taxon>
        <taxon>Bacillaceae</taxon>
        <taxon>Evansella</taxon>
    </lineage>
</organism>
<sequence length="291" mass="34035">MVAAVDNKEVLDSDLLRAKMMELEYGEVTIEEVKRIYFLRNDRLQEIFRSPKDSRYKIASDDIVKWIYNATIEKNKSLLEKEVFRLRYLLFILTITSLLFTGGCTMSTPETAAFEDEFTREFMKSTKEVEDGYYLFESKTGGYTMWFPVNATMDEGYYSKLGDNIEYSGFGVRNESDNTFSYVQLIYENRGVTEWIDAKLSVLSNSIGYKGDYEEFKHNNKTYYYATDVDHVSDSATYYSFFSYVKSDDSDQGISFIYDVSCYDFDKDCEIDLEKEEKKALNLMKSIEFND</sequence>
<protein>
    <submittedName>
        <fullName evidence="1">Uncharacterized protein</fullName>
    </submittedName>
</protein>
<accession>A0A1H3UQD2</accession>
<gene>
    <name evidence="1" type="ORF">SAMN05421736_12423</name>
</gene>
<dbReference type="AlphaFoldDB" id="A0A1H3UQD2"/>
<proteinExistence type="predicted"/>
<reference evidence="2" key="1">
    <citation type="submission" date="2016-10" db="EMBL/GenBank/DDBJ databases">
        <authorList>
            <person name="Varghese N."/>
            <person name="Submissions S."/>
        </authorList>
    </citation>
    <scope>NUCLEOTIDE SEQUENCE [LARGE SCALE GENOMIC DNA]</scope>
    <source>
        <strain evidence="2">SP</strain>
    </source>
</reference>
<name>A0A1H3UQD2_9BACI</name>
<dbReference type="STRING" id="1503961.SAMN05421736_12423"/>